<evidence type="ECO:0000313" key="2">
    <source>
        <dbReference type="EMBL" id="VDL70018.1"/>
    </source>
</evidence>
<dbReference type="Proteomes" id="UP000271162">
    <property type="component" value="Unassembled WGS sequence"/>
</dbReference>
<reference evidence="2 3" key="2">
    <citation type="submission" date="2018-11" db="EMBL/GenBank/DDBJ databases">
        <authorList>
            <consortium name="Pathogen Informatics"/>
        </authorList>
    </citation>
    <scope>NUCLEOTIDE SEQUENCE [LARGE SCALE GENOMIC DNA]</scope>
</reference>
<feature type="region of interest" description="Disordered" evidence="1">
    <location>
        <begin position="34"/>
        <end position="55"/>
    </location>
</feature>
<dbReference type="WBParaSite" id="NBR_0000642801-mRNA-1">
    <property type="protein sequence ID" value="NBR_0000642801-mRNA-1"/>
    <property type="gene ID" value="NBR_0000642801"/>
</dbReference>
<dbReference type="OMA" id="VEYNDDF"/>
<protein>
    <submittedName>
        <fullName evidence="4">THAP-type domain-containing protein</fullName>
    </submittedName>
</protein>
<evidence type="ECO:0000256" key="1">
    <source>
        <dbReference type="SAM" id="MobiDB-lite"/>
    </source>
</evidence>
<proteinExistence type="predicted"/>
<gene>
    <name evidence="2" type="ORF">NBR_LOCUS6429</name>
</gene>
<reference evidence="4" key="1">
    <citation type="submission" date="2017-02" db="UniProtKB">
        <authorList>
            <consortium name="WormBaseParasite"/>
        </authorList>
    </citation>
    <scope>IDENTIFICATION</scope>
</reference>
<name>A0A0N4XUM7_NIPBR</name>
<dbReference type="SUPFAM" id="SSF57716">
    <property type="entry name" value="Glucocorticoid receptor-like (DNA-binding domain)"/>
    <property type="match status" value="1"/>
</dbReference>
<dbReference type="EMBL" id="UYSL01019800">
    <property type="protein sequence ID" value="VDL70018.1"/>
    <property type="molecule type" value="Genomic_DNA"/>
</dbReference>
<dbReference type="STRING" id="27835.A0A0N4XUM7"/>
<dbReference type="AlphaFoldDB" id="A0A0N4XUM7"/>
<feature type="compositionally biased region" description="Acidic residues" evidence="1">
    <location>
        <begin position="38"/>
        <end position="54"/>
    </location>
</feature>
<keyword evidence="3" id="KW-1185">Reference proteome</keyword>
<evidence type="ECO:0000313" key="3">
    <source>
        <dbReference type="Proteomes" id="UP000271162"/>
    </source>
</evidence>
<evidence type="ECO:0000313" key="4">
    <source>
        <dbReference type="WBParaSite" id="NBR_0000642801-mRNA-1"/>
    </source>
</evidence>
<organism evidence="4">
    <name type="scientific">Nippostrongylus brasiliensis</name>
    <name type="common">Rat hookworm</name>
    <dbReference type="NCBI Taxonomy" id="27835"/>
    <lineage>
        <taxon>Eukaryota</taxon>
        <taxon>Metazoa</taxon>
        <taxon>Ecdysozoa</taxon>
        <taxon>Nematoda</taxon>
        <taxon>Chromadorea</taxon>
        <taxon>Rhabditida</taxon>
        <taxon>Rhabditina</taxon>
        <taxon>Rhabditomorpha</taxon>
        <taxon>Strongyloidea</taxon>
        <taxon>Heligmosomidae</taxon>
        <taxon>Nippostrongylus</taxon>
    </lineage>
</organism>
<accession>A0A0N4XUM7</accession>
<sequence>MYGLRLRPDHAEDVELQPEFCGVHHQPISIVDNLRNDNEEDEYEEMDEEEEDEGNISTLEATPIRQEVESAEICDTYSAESPHCLVCGRTSTPKTRLFKWPDDLQLRRAWLAFFHMGMSVLENCKVPYICNIHFDANQFLYEGDHIYWNREPFPRYRQRRSVLAEPFPWELKQSFAKKHPQNLQSLRPRYAASHEHRVTFRESYFKSKLARMNLLCTIKSSTTLVPAASLEHANDIVELNSSQSQCTKNRGMNDARVKDVIRTIHIKDDTIQSRGDPFWGHHFACRPFSSAILPSPAHQEPPHVAFVEYNDDFLSERSEKDMNGRMDPAVFKGNAIKSFQLMSIQIDGKPDHHLSRRHHPFEKGSFVSAVSFVPSSFVFNTAFGGASSATYKILAYM</sequence>